<evidence type="ECO:0000256" key="2">
    <source>
        <dbReference type="SAM" id="Phobius"/>
    </source>
</evidence>
<keyword evidence="2" id="KW-1133">Transmembrane helix</keyword>
<sequence length="119" mass="11627">MTSSSDHGSSPARYGGSPPTPAVTGSVTSATVMGVSFSVPETEAAGPLADRLASPALDRRVGGEAVAPVAARVGVGTALPAPTLFFATDFAAVFAACVAPVAVSDAFVLLVVTAVILAL</sequence>
<dbReference type="Proteomes" id="UP001499854">
    <property type="component" value="Unassembled WGS sequence"/>
</dbReference>
<keyword evidence="4" id="KW-1185">Reference proteome</keyword>
<comment type="caution">
    <text evidence="3">The sequence shown here is derived from an EMBL/GenBank/DDBJ whole genome shotgun (WGS) entry which is preliminary data.</text>
</comment>
<gene>
    <name evidence="3" type="ORF">GCM10009838_46520</name>
</gene>
<keyword evidence="2" id="KW-0812">Transmembrane</keyword>
<name>A0ABN2S450_9ACTN</name>
<feature type="transmembrane region" description="Helical" evidence="2">
    <location>
        <begin position="90"/>
        <end position="118"/>
    </location>
</feature>
<protein>
    <submittedName>
        <fullName evidence="3">Uncharacterized protein</fullName>
    </submittedName>
</protein>
<proteinExistence type="predicted"/>
<reference evidence="3 4" key="1">
    <citation type="journal article" date="2019" name="Int. J. Syst. Evol. Microbiol.">
        <title>The Global Catalogue of Microorganisms (GCM) 10K type strain sequencing project: providing services to taxonomists for standard genome sequencing and annotation.</title>
        <authorList>
            <consortium name="The Broad Institute Genomics Platform"/>
            <consortium name="The Broad Institute Genome Sequencing Center for Infectious Disease"/>
            <person name="Wu L."/>
            <person name="Ma J."/>
        </authorList>
    </citation>
    <scope>NUCLEOTIDE SEQUENCE [LARGE SCALE GENOMIC DNA]</scope>
    <source>
        <strain evidence="3 4">JCM 16013</strain>
    </source>
</reference>
<organism evidence="3 4">
    <name type="scientific">Catenulispora subtropica</name>
    <dbReference type="NCBI Taxonomy" id="450798"/>
    <lineage>
        <taxon>Bacteria</taxon>
        <taxon>Bacillati</taxon>
        <taxon>Actinomycetota</taxon>
        <taxon>Actinomycetes</taxon>
        <taxon>Catenulisporales</taxon>
        <taxon>Catenulisporaceae</taxon>
        <taxon>Catenulispora</taxon>
    </lineage>
</organism>
<dbReference type="EMBL" id="BAAAQM010000027">
    <property type="protein sequence ID" value="GAA1980091.1"/>
    <property type="molecule type" value="Genomic_DNA"/>
</dbReference>
<evidence type="ECO:0000256" key="1">
    <source>
        <dbReference type="SAM" id="MobiDB-lite"/>
    </source>
</evidence>
<evidence type="ECO:0000313" key="4">
    <source>
        <dbReference type="Proteomes" id="UP001499854"/>
    </source>
</evidence>
<keyword evidence="2" id="KW-0472">Membrane</keyword>
<feature type="region of interest" description="Disordered" evidence="1">
    <location>
        <begin position="1"/>
        <end position="25"/>
    </location>
</feature>
<accession>A0ABN2S450</accession>
<evidence type="ECO:0000313" key="3">
    <source>
        <dbReference type="EMBL" id="GAA1980091.1"/>
    </source>
</evidence>